<accession>A0A3N0E7U8</accession>
<dbReference type="Proteomes" id="UP000269198">
    <property type="component" value="Unassembled WGS sequence"/>
</dbReference>
<evidence type="ECO:0000313" key="1">
    <source>
        <dbReference type="EMBL" id="RNL83897.1"/>
    </source>
</evidence>
<sequence length="146" mass="17263">MAKHKVSRSVVIDAPAADIFDILAAPHRHPEFDGSGWVRDQIEGPQRLGPGERFGMRMRMRERVPYRVSNRVVEFEKDRRIAWRHFGPHRWRWELRPVEGGTRVTETFDYSYGLAWFYQLVGYPSHNARSIERTLVRLKELTEKSN</sequence>
<dbReference type="AlphaFoldDB" id="A0A3N0E7U8"/>
<protein>
    <submittedName>
        <fullName evidence="1">Dimethyladenosine transferase</fullName>
    </submittedName>
</protein>
<comment type="caution">
    <text evidence="1">The sequence shown here is derived from an EMBL/GenBank/DDBJ whole genome shotgun (WGS) entry which is preliminary data.</text>
</comment>
<keyword evidence="2" id="KW-1185">Reference proteome</keyword>
<gene>
    <name evidence="1" type="ORF">EFW17_14985</name>
</gene>
<proteinExistence type="predicted"/>
<evidence type="ECO:0000313" key="2">
    <source>
        <dbReference type="Proteomes" id="UP000269198"/>
    </source>
</evidence>
<dbReference type="InterPro" id="IPR023393">
    <property type="entry name" value="START-like_dom_sf"/>
</dbReference>
<dbReference type="SUPFAM" id="SSF55961">
    <property type="entry name" value="Bet v1-like"/>
    <property type="match status" value="1"/>
</dbReference>
<dbReference type="EMBL" id="RJMB01000014">
    <property type="protein sequence ID" value="RNL83897.1"/>
    <property type="molecule type" value="Genomic_DNA"/>
</dbReference>
<dbReference type="Gene3D" id="3.30.530.20">
    <property type="match status" value="1"/>
</dbReference>
<reference evidence="1 2" key="1">
    <citation type="submission" date="2018-11" db="EMBL/GenBank/DDBJ databases">
        <title>The genome draft of YIM 96095.</title>
        <authorList>
            <person name="Tang S.-K."/>
            <person name="Chunyu W.-X."/>
            <person name="Feng Y.-Z."/>
        </authorList>
    </citation>
    <scope>NUCLEOTIDE SEQUENCE [LARGE SCALE GENOMIC DNA]</scope>
    <source>
        <strain evidence="1 2">YIM 96095</strain>
    </source>
</reference>
<organism evidence="1 2">
    <name type="scientific">Halostreptopolyspora alba</name>
    <dbReference type="NCBI Taxonomy" id="2487137"/>
    <lineage>
        <taxon>Bacteria</taxon>
        <taxon>Bacillati</taxon>
        <taxon>Actinomycetota</taxon>
        <taxon>Actinomycetes</taxon>
        <taxon>Streptosporangiales</taxon>
        <taxon>Nocardiopsidaceae</taxon>
        <taxon>Halostreptopolyspora</taxon>
    </lineage>
</organism>
<dbReference type="RefSeq" id="WP_123202011.1">
    <property type="nucleotide sequence ID" value="NZ_RJMB01000014.1"/>
</dbReference>
<keyword evidence="1" id="KW-0808">Transferase</keyword>
<dbReference type="InterPro" id="IPR019587">
    <property type="entry name" value="Polyketide_cyclase/dehydratase"/>
</dbReference>
<dbReference type="GO" id="GO:0016740">
    <property type="term" value="F:transferase activity"/>
    <property type="evidence" value="ECO:0007669"/>
    <property type="project" value="UniProtKB-KW"/>
</dbReference>
<dbReference type="OrthoDB" id="6624781at2"/>
<name>A0A3N0E7U8_9ACTN</name>
<dbReference type="Pfam" id="PF10604">
    <property type="entry name" value="Polyketide_cyc2"/>
    <property type="match status" value="1"/>
</dbReference>